<feature type="transmembrane region" description="Helical" evidence="6">
    <location>
        <begin position="73"/>
        <end position="92"/>
    </location>
</feature>
<dbReference type="CDD" id="cd07042">
    <property type="entry name" value="STAS_SulP_like_sulfate_transporter"/>
    <property type="match status" value="1"/>
</dbReference>
<dbReference type="Pfam" id="PF00027">
    <property type="entry name" value="cNMP_binding"/>
    <property type="match status" value="1"/>
</dbReference>
<proteinExistence type="predicted"/>
<evidence type="ECO:0000259" key="8">
    <source>
        <dbReference type="PROSITE" id="PS50801"/>
    </source>
</evidence>
<feature type="transmembrane region" description="Helical" evidence="6">
    <location>
        <begin position="298"/>
        <end position="324"/>
    </location>
</feature>
<feature type="transmembrane region" description="Helical" evidence="6">
    <location>
        <begin position="208"/>
        <end position="226"/>
    </location>
</feature>
<dbReference type="InterPro" id="IPR052706">
    <property type="entry name" value="Membrane-Transporter-like"/>
</dbReference>
<dbReference type="PROSITE" id="PS50042">
    <property type="entry name" value="CNMP_BINDING_3"/>
    <property type="match status" value="1"/>
</dbReference>
<dbReference type="InterPro" id="IPR036513">
    <property type="entry name" value="STAS_dom_sf"/>
</dbReference>
<dbReference type="SUPFAM" id="SSF51206">
    <property type="entry name" value="cAMP-binding domain-like"/>
    <property type="match status" value="1"/>
</dbReference>
<reference evidence="9 10" key="1">
    <citation type="submission" date="2018-09" db="EMBL/GenBank/DDBJ databases">
        <authorList>
            <person name="Zhu H."/>
        </authorList>
    </citation>
    <scope>NUCLEOTIDE SEQUENCE [LARGE SCALE GENOMIC DNA]</scope>
    <source>
        <strain evidence="9 10">K2W22B-5</strain>
    </source>
</reference>
<comment type="caution">
    <text evidence="9">The sequence shown here is derived from an EMBL/GenBank/DDBJ whole genome shotgun (WGS) entry which is preliminary data.</text>
</comment>
<feature type="transmembrane region" description="Helical" evidence="6">
    <location>
        <begin position="138"/>
        <end position="158"/>
    </location>
</feature>
<feature type="transmembrane region" description="Helical" evidence="6">
    <location>
        <begin position="374"/>
        <end position="407"/>
    </location>
</feature>
<feature type="domain" description="Cyclic nucleotide-binding" evidence="7">
    <location>
        <begin position="634"/>
        <end position="729"/>
    </location>
</feature>
<gene>
    <name evidence="9" type="ORF">D3877_21055</name>
</gene>
<evidence type="ECO:0000259" key="7">
    <source>
        <dbReference type="PROSITE" id="PS50042"/>
    </source>
</evidence>
<dbReference type="PANTHER" id="PTHR43310">
    <property type="entry name" value="SULFATE TRANSPORTER YBAR-RELATED"/>
    <property type="match status" value="1"/>
</dbReference>
<dbReference type="GO" id="GO:0016020">
    <property type="term" value="C:membrane"/>
    <property type="evidence" value="ECO:0007669"/>
    <property type="project" value="UniProtKB-SubCell"/>
</dbReference>
<evidence type="ECO:0000313" key="9">
    <source>
        <dbReference type="EMBL" id="RJF79291.1"/>
    </source>
</evidence>
<organism evidence="9 10">
    <name type="scientific">Azospirillum cavernae</name>
    <dbReference type="NCBI Taxonomy" id="2320860"/>
    <lineage>
        <taxon>Bacteria</taxon>
        <taxon>Pseudomonadati</taxon>
        <taxon>Pseudomonadota</taxon>
        <taxon>Alphaproteobacteria</taxon>
        <taxon>Rhodospirillales</taxon>
        <taxon>Azospirillaceae</taxon>
        <taxon>Azospirillum</taxon>
    </lineage>
</organism>
<dbReference type="Pfam" id="PF01740">
    <property type="entry name" value="STAS"/>
    <property type="match status" value="1"/>
</dbReference>
<comment type="subcellular location">
    <subcellularLocation>
        <location evidence="1">Membrane</location>
        <topology evidence="1">Multi-pass membrane protein</topology>
    </subcellularLocation>
</comment>
<dbReference type="EMBL" id="QYUL01000003">
    <property type="protein sequence ID" value="RJF79291.1"/>
    <property type="molecule type" value="Genomic_DNA"/>
</dbReference>
<accession>A0A418VS48</accession>
<dbReference type="Gene3D" id="2.60.120.10">
    <property type="entry name" value="Jelly Rolls"/>
    <property type="match status" value="1"/>
</dbReference>
<dbReference type="InterPro" id="IPR002645">
    <property type="entry name" value="STAS_dom"/>
</dbReference>
<dbReference type="CDD" id="cd00038">
    <property type="entry name" value="CAP_ED"/>
    <property type="match status" value="1"/>
</dbReference>
<dbReference type="InterPro" id="IPR018490">
    <property type="entry name" value="cNMP-bd_dom_sf"/>
</dbReference>
<evidence type="ECO:0000313" key="10">
    <source>
        <dbReference type="Proteomes" id="UP000283458"/>
    </source>
</evidence>
<evidence type="ECO:0000256" key="6">
    <source>
        <dbReference type="SAM" id="Phobius"/>
    </source>
</evidence>
<feature type="transmembrane region" description="Helical" evidence="6">
    <location>
        <begin position="437"/>
        <end position="468"/>
    </location>
</feature>
<sequence length="772" mass="81525">MIGRPQSGARIQRGRWQDLRKRKRSMSKPRDEALSTGRDRWRDELFGGLVGALFVMPAVLGCGIVVFQPLGAGFQSLGIQAAFGATIVAALLRGLIGGRGLQINAPRATQAALLGGLLVQAGQAATAGGYSVPPAPMIAIIFLALAVAGLSQMALGLLRLGDVLKFIPQPVIAGFVNGFALVILFQQLPYLLGLPDGAGLLAFLKGNAAITPGALALGALAAVGVWRLGERRSVVPGPLIGLVGGTLVYQLLTHLSDGALPLGATVKAPPPGLPLSWALPSVGELVGHPVFAAMAPSILITGLTLGMVSSIQSLLSAAAADALLRSRHDSSRELLTQGGANLLSALVGGTVTGGSPLYTRVAIHNGARTERANLFVGLALLAAALGLAPLLELVPVSVMAGMVIVTVLRPDDWTMQLVTLLRRRQVPQARAELVQNLAIVVIVAALVATTDVLVALTVGMGASVIVYLRRAAVSVVRRAYRGDRVHSQTGRSDADMERLERHGGVIAVMELHGPVFFGSAENLASQAEELAEGSETLILDLSRVNDVESTGVLVLRRLDERLTRAGITLLLAGMWKGRGLRVLLRDMGYSMPEEEGRVHGDLETALAAAEDQLLKRLAGGNEEECELPLSEHPSLLGLTRAQFDLLSLTTRRLTFAPGDRILTEGSTDDSQFFLVKGRVRVERRQPGEEHSVRIGSIRSGAIFGEMALLTGEPRSADVVADSEVVCHELTAEDIAMLDNLDPAISFILLRNVAIEVTLKVRRMSRTASLSDA</sequence>
<dbReference type="Proteomes" id="UP000283458">
    <property type="component" value="Unassembled WGS sequence"/>
</dbReference>
<dbReference type="Gene3D" id="3.30.750.24">
    <property type="entry name" value="STAS domain"/>
    <property type="match status" value="1"/>
</dbReference>
<keyword evidence="10" id="KW-1185">Reference proteome</keyword>
<keyword evidence="2 6" id="KW-0812">Transmembrane</keyword>
<dbReference type="InterPro" id="IPR018488">
    <property type="entry name" value="cNMP-bd_CS"/>
</dbReference>
<dbReference type="PROSITE" id="PS50801">
    <property type="entry name" value="STAS"/>
    <property type="match status" value="1"/>
</dbReference>
<dbReference type="SMART" id="SM00100">
    <property type="entry name" value="cNMP"/>
    <property type="match status" value="1"/>
</dbReference>
<dbReference type="Pfam" id="PF00916">
    <property type="entry name" value="Sulfate_transp"/>
    <property type="match status" value="1"/>
</dbReference>
<feature type="transmembrane region" description="Helical" evidence="6">
    <location>
        <begin position="233"/>
        <end position="252"/>
    </location>
</feature>
<keyword evidence="3 6" id="KW-1133">Transmembrane helix</keyword>
<dbReference type="InterPro" id="IPR011547">
    <property type="entry name" value="SLC26A/SulP_dom"/>
</dbReference>
<feature type="transmembrane region" description="Helical" evidence="6">
    <location>
        <begin position="112"/>
        <end position="132"/>
    </location>
</feature>
<dbReference type="PANTHER" id="PTHR43310:SF1">
    <property type="entry name" value="SULFATE TRANSPORTER YBAR-RELATED"/>
    <property type="match status" value="1"/>
</dbReference>
<protein>
    <submittedName>
        <fullName evidence="9">STAS domain-containing protein</fullName>
    </submittedName>
</protein>
<feature type="region of interest" description="Disordered" evidence="5">
    <location>
        <begin position="1"/>
        <end position="35"/>
    </location>
</feature>
<keyword evidence="4 6" id="KW-0472">Membrane</keyword>
<evidence type="ECO:0000256" key="5">
    <source>
        <dbReference type="SAM" id="MobiDB-lite"/>
    </source>
</evidence>
<name>A0A418VS48_9PROT</name>
<dbReference type="InterPro" id="IPR000595">
    <property type="entry name" value="cNMP-bd_dom"/>
</dbReference>
<evidence type="ECO:0000256" key="1">
    <source>
        <dbReference type="ARBA" id="ARBA00004141"/>
    </source>
</evidence>
<dbReference type="AlphaFoldDB" id="A0A418VS48"/>
<feature type="transmembrane region" description="Helical" evidence="6">
    <location>
        <begin position="45"/>
        <end position="67"/>
    </location>
</feature>
<evidence type="ECO:0000256" key="2">
    <source>
        <dbReference type="ARBA" id="ARBA00022692"/>
    </source>
</evidence>
<dbReference type="InterPro" id="IPR014710">
    <property type="entry name" value="RmlC-like_jellyroll"/>
</dbReference>
<dbReference type="PROSITE" id="PS00889">
    <property type="entry name" value="CNMP_BINDING_2"/>
    <property type="match status" value="1"/>
</dbReference>
<feature type="transmembrane region" description="Helical" evidence="6">
    <location>
        <begin position="170"/>
        <end position="188"/>
    </location>
</feature>
<dbReference type="SUPFAM" id="SSF52091">
    <property type="entry name" value="SpoIIaa-like"/>
    <property type="match status" value="1"/>
</dbReference>
<evidence type="ECO:0000256" key="4">
    <source>
        <dbReference type="ARBA" id="ARBA00023136"/>
    </source>
</evidence>
<evidence type="ECO:0000256" key="3">
    <source>
        <dbReference type="ARBA" id="ARBA00022989"/>
    </source>
</evidence>
<feature type="domain" description="STAS" evidence="8">
    <location>
        <begin position="506"/>
        <end position="609"/>
    </location>
</feature>